<geneLocation type="plasmid" evidence="2 3">
    <name>pRgalR602b</name>
</geneLocation>
<keyword evidence="2" id="KW-0378">Hydrolase</keyword>
<dbReference type="GO" id="GO:0003677">
    <property type="term" value="F:DNA binding"/>
    <property type="evidence" value="ECO:0007669"/>
    <property type="project" value="InterPro"/>
</dbReference>
<feature type="domain" description="AAA+ ATPase" evidence="1">
    <location>
        <begin position="202"/>
        <end position="322"/>
    </location>
</feature>
<accession>A0A0B4XA33</accession>
<dbReference type="KEGG" id="rga:RGR602_PB00060"/>
<evidence type="ECO:0000313" key="2">
    <source>
        <dbReference type="EMBL" id="AJD43600.1"/>
    </source>
</evidence>
<dbReference type="SUPFAM" id="SSF52540">
    <property type="entry name" value="P-loop containing nucleoside triphosphate hydrolases"/>
    <property type="match status" value="1"/>
</dbReference>
<dbReference type="SMART" id="SM00382">
    <property type="entry name" value="AAA"/>
    <property type="match status" value="1"/>
</dbReference>
<dbReference type="SUPFAM" id="SSF52980">
    <property type="entry name" value="Restriction endonuclease-like"/>
    <property type="match status" value="1"/>
</dbReference>
<evidence type="ECO:0000259" key="1">
    <source>
        <dbReference type="SMART" id="SM00382"/>
    </source>
</evidence>
<dbReference type="GO" id="GO:0004519">
    <property type="term" value="F:endonuclease activity"/>
    <property type="evidence" value="ECO:0007669"/>
    <property type="project" value="UniProtKB-KW"/>
</dbReference>
<keyword evidence="2" id="KW-0614">Plasmid</keyword>
<proteinExistence type="predicted"/>
<dbReference type="EMBL" id="CP006879">
    <property type="protein sequence ID" value="AJD43600.1"/>
    <property type="molecule type" value="Genomic_DNA"/>
</dbReference>
<keyword evidence="2" id="KW-0540">Nuclease</keyword>
<name>A0A0B4XA33_9HYPH</name>
<dbReference type="InterPro" id="IPR011335">
    <property type="entry name" value="Restrct_endonuc-II-like"/>
</dbReference>
<dbReference type="HOGENOM" id="CLU_019601_1_0_5"/>
<sequence length="763" mass="86564">MMSGFHKSDWSVDMSQNYDFKTLSPVEFEALCVDLAAAELGLPFETFAEGRDWGIDGRHEQDGSRIIVQVKHYRNSSWANLENAAKEESKKLTNLTPSRYIFITSQPLNPQQKDRLKACLNHPSVSVGDIWGQTELNALLQKHGDVERRHIKLWIQSAPVLRDLLNSHIVAASEATLHDIKRTLKTFVPTRAVGRAKTILDNFHVLIISGPPGAGKTTLSEALAAEYLHEGWAVVSIFNPEEGFKALDPAAKQIFLFDDFLGNIGLESSLSGTEEGRLVKFFSRVRFEADKRLILTSRSYFLQTARMKSEALDDDRVRLTDLVLDLSAYSRRERALILYNHLYHSDIDNKAVRALIDRGCIGPIIDHPNYMPRLIEWMTDHPHVRDIAPSNYPSAFMATLKNPDKIWEKAFAAHISQTARAFLFCLFVSGNFGGITGYGVPFDQLEPFFDQALEGFKLALVGRVGGSAFEDTIREINSSFVTVHDGRLNFINPSLQDFLSRKIRDSKVLAVLLEASRSYQTTMRIWSFARHMPAEEAGDLASIVISSIKSGALSGEERVDIFFDFIEDILSKKNDRSLIAYLRRRVWRHLWWNAPDLPAFISRLRQQRRPNIRDTDAYARLLSRDVFRFLKGYPSLDDLGQLAENLTEHPISYSDAFNEVFADVATYAIESLTPADREQASAFKAEDWLADIGKIENYLPLAVEEKKQELFSFIEGYNQYRRNRESDYRYGPATLDWPNLGGVDFSPAQVAQLFSTLKGDEDK</sequence>
<evidence type="ECO:0000313" key="3">
    <source>
        <dbReference type="Proteomes" id="UP000031368"/>
    </source>
</evidence>
<organism evidence="2 3">
    <name type="scientific">Rhizobium gallicum bv. gallicum R602sp</name>
    <dbReference type="NCBI Taxonomy" id="1041138"/>
    <lineage>
        <taxon>Bacteria</taxon>
        <taxon>Pseudomonadati</taxon>
        <taxon>Pseudomonadota</taxon>
        <taxon>Alphaproteobacteria</taxon>
        <taxon>Hyphomicrobiales</taxon>
        <taxon>Rhizobiaceae</taxon>
        <taxon>Rhizobium/Agrobacterium group</taxon>
        <taxon>Rhizobium</taxon>
    </lineage>
</organism>
<reference evidence="2 3" key="1">
    <citation type="submission" date="2013-11" db="EMBL/GenBank/DDBJ databases">
        <title>Complete genome sequence of Rhizobium gallicum bv. gallicum R602.</title>
        <authorList>
            <person name="Bustos P."/>
            <person name="Santamaria R.I."/>
            <person name="Lozano L."/>
            <person name="Acosta J.L."/>
            <person name="Ormeno-Orrillo E."/>
            <person name="Rogel M.A."/>
            <person name="Romero D."/>
            <person name="Cevallos M.A."/>
            <person name="Martinez-Romero E."/>
            <person name="Gonzalez V."/>
        </authorList>
    </citation>
    <scope>NUCLEOTIDE SEQUENCE [LARGE SCALE GENOMIC DNA]</scope>
    <source>
        <strain evidence="2 3">R602</strain>
        <plasmid evidence="2 3">pRgalR602b</plasmid>
    </source>
</reference>
<dbReference type="InterPro" id="IPR027417">
    <property type="entry name" value="P-loop_NTPase"/>
</dbReference>
<dbReference type="Gene3D" id="3.40.50.300">
    <property type="entry name" value="P-loop containing nucleotide triphosphate hydrolases"/>
    <property type="match status" value="1"/>
</dbReference>
<dbReference type="InterPro" id="IPR007560">
    <property type="entry name" value="Restrct_endonuc_IV_Mrr"/>
</dbReference>
<dbReference type="Proteomes" id="UP000031368">
    <property type="component" value="Plasmid pRgalR602b"/>
</dbReference>
<dbReference type="InterPro" id="IPR049050">
    <property type="entry name" value="nSTAND3"/>
</dbReference>
<gene>
    <name evidence="2" type="ORF">RGR602_PB00060</name>
</gene>
<dbReference type="GO" id="GO:0009307">
    <property type="term" value="P:DNA restriction-modification system"/>
    <property type="evidence" value="ECO:0007669"/>
    <property type="project" value="InterPro"/>
</dbReference>
<keyword evidence="3" id="KW-1185">Reference proteome</keyword>
<dbReference type="InterPro" id="IPR003593">
    <property type="entry name" value="AAA+_ATPase"/>
</dbReference>
<dbReference type="Pfam" id="PF04471">
    <property type="entry name" value="Mrr_cat"/>
    <property type="match status" value="1"/>
</dbReference>
<keyword evidence="2" id="KW-0255">Endonuclease</keyword>
<protein>
    <submittedName>
        <fullName evidence="2">Restriction endonuclease domain-containing protein</fullName>
    </submittedName>
</protein>
<dbReference type="Pfam" id="PF20720">
    <property type="entry name" value="nSTAND3"/>
    <property type="match status" value="1"/>
</dbReference>
<dbReference type="AlphaFoldDB" id="A0A0B4XA33"/>